<evidence type="ECO:0000259" key="2">
    <source>
        <dbReference type="Pfam" id="PF06812"/>
    </source>
</evidence>
<accession>A0ABX8JQN9</accession>
<feature type="domain" description="ImpA C-terminal" evidence="3">
    <location>
        <begin position="300"/>
        <end position="442"/>
    </location>
</feature>
<evidence type="ECO:0000256" key="1">
    <source>
        <dbReference type="SAM" id="MobiDB-lite"/>
    </source>
</evidence>
<reference evidence="4 5" key="1">
    <citation type="submission" date="2021-06" db="EMBL/GenBank/DDBJ databases">
        <title>Leclercia pneumoniae sp. nov.</title>
        <authorList>
            <person name="Hoenemann M."/>
            <person name="Viehweger A."/>
            <person name="Dietze N."/>
        </authorList>
    </citation>
    <scope>NUCLEOTIDE SEQUENCE [LARGE SCALE GENOMIC DNA]</scope>
    <source>
        <strain evidence="5">49125</strain>
    </source>
</reference>
<evidence type="ECO:0000313" key="4">
    <source>
        <dbReference type="EMBL" id="QWW77874.1"/>
    </source>
</evidence>
<dbReference type="EMBL" id="CP076838">
    <property type="protein sequence ID" value="QWW77874.1"/>
    <property type="molecule type" value="Genomic_DNA"/>
</dbReference>
<keyword evidence="5" id="KW-1185">Reference proteome</keyword>
<sequence>MPTFPERHLKTGGDPRTLAEYVALRDEINKLTHPARPDVDWIYIEKRCLSLFEYNGVELQTAAWYTLARTHNAGLSGMNEGLTVLMALVSWQWEHLWPHPANARVEILSTLSKRLQQGMRTLTLRYTDLSQMYQVEAHLKALEEVLQRRELNHGGHLTALRTLLHNAVIRLEKSDGATGAVYPSPVAEPGDVEPPARDSKPTDPVKRVYVVKPEPQPHIEYVHAPSQAAKRWKPFIAGMLTMLVMAGGTVGGWQAMHQPDPLQAQLAASLAPLPVALAPAQLKTLPPSLLLPERGISQTKRQLARLGQLEPDWAFSYSRQLVQQALTLWPEQAKPLATQWQQQVAAQALPTSGLNGWYQGMTGLHNLANQLSALDEKRGKYMTVSELKTQVFAIMQSFNRAIPAEEQLRQLSVLPKGEPWPAAHQSLTEQHLQQLIARYGLLKQAKP</sequence>
<proteinExistence type="predicted"/>
<dbReference type="PANTHER" id="PTHR37024:SF5">
    <property type="entry name" value="IMPA N-TERMINAL DOMAIN-CONTAINING PROTEIN"/>
    <property type="match status" value="1"/>
</dbReference>
<evidence type="ECO:0000313" key="5">
    <source>
        <dbReference type="Proteomes" id="UP000683497"/>
    </source>
</evidence>
<protein>
    <submittedName>
        <fullName evidence="4">Type VI secretion system ImpA family N-terminal domain-containing protein</fullName>
    </submittedName>
</protein>
<dbReference type="InterPro" id="IPR021069">
    <property type="entry name" value="ImpA_C"/>
</dbReference>
<dbReference type="Proteomes" id="UP000683497">
    <property type="component" value="Chromosome"/>
</dbReference>
<dbReference type="InterPro" id="IPR010657">
    <property type="entry name" value="ImpA_N"/>
</dbReference>
<dbReference type="Pfam" id="PF06812">
    <property type="entry name" value="ImpA_N"/>
    <property type="match status" value="1"/>
</dbReference>
<gene>
    <name evidence="4" type="ORF">KQ929_11315</name>
</gene>
<feature type="domain" description="ImpA N-terminal" evidence="2">
    <location>
        <begin position="10"/>
        <end position="112"/>
    </location>
</feature>
<feature type="compositionally biased region" description="Basic and acidic residues" evidence="1">
    <location>
        <begin position="194"/>
        <end position="203"/>
    </location>
</feature>
<dbReference type="PANTHER" id="PTHR37024">
    <property type="entry name" value="TYPE VI SECRETION SYSTEM DUF2094 AND IMPA-RELATED DOMAIN PROTEIN"/>
    <property type="match status" value="1"/>
</dbReference>
<evidence type="ECO:0000259" key="3">
    <source>
        <dbReference type="Pfam" id="PF12486"/>
    </source>
</evidence>
<dbReference type="RefSeq" id="WP_207293619.1">
    <property type="nucleotide sequence ID" value="NZ_CP071383.1"/>
</dbReference>
<feature type="region of interest" description="Disordered" evidence="1">
    <location>
        <begin position="180"/>
        <end position="203"/>
    </location>
</feature>
<name>A0ABX8JQN9_9ENTR</name>
<organism evidence="4 5">
    <name type="scientific">Leclercia pneumoniae</name>
    <dbReference type="NCBI Taxonomy" id="2815358"/>
    <lineage>
        <taxon>Bacteria</taxon>
        <taxon>Pseudomonadati</taxon>
        <taxon>Pseudomonadota</taxon>
        <taxon>Gammaproteobacteria</taxon>
        <taxon>Enterobacterales</taxon>
        <taxon>Enterobacteriaceae</taxon>
        <taxon>Leclercia</taxon>
    </lineage>
</organism>
<dbReference type="Pfam" id="PF12486">
    <property type="entry name" value="VasL"/>
    <property type="match status" value="1"/>
</dbReference>